<organism evidence="2 3">
    <name type="scientific">Senna tora</name>
    <dbReference type="NCBI Taxonomy" id="362788"/>
    <lineage>
        <taxon>Eukaryota</taxon>
        <taxon>Viridiplantae</taxon>
        <taxon>Streptophyta</taxon>
        <taxon>Embryophyta</taxon>
        <taxon>Tracheophyta</taxon>
        <taxon>Spermatophyta</taxon>
        <taxon>Magnoliopsida</taxon>
        <taxon>eudicotyledons</taxon>
        <taxon>Gunneridae</taxon>
        <taxon>Pentapetalae</taxon>
        <taxon>rosids</taxon>
        <taxon>fabids</taxon>
        <taxon>Fabales</taxon>
        <taxon>Fabaceae</taxon>
        <taxon>Caesalpinioideae</taxon>
        <taxon>Cassia clade</taxon>
        <taxon>Senna</taxon>
    </lineage>
</organism>
<gene>
    <name evidence="2" type="ORF">G2W53_017608</name>
</gene>
<protein>
    <submittedName>
        <fullName evidence="2">Uncharacterized protein</fullName>
    </submittedName>
</protein>
<reference evidence="2" key="1">
    <citation type="submission" date="2020-09" db="EMBL/GenBank/DDBJ databases">
        <title>Genome-Enabled Discovery of Anthraquinone Biosynthesis in Senna tora.</title>
        <authorList>
            <person name="Kang S.-H."/>
            <person name="Pandey R.P."/>
            <person name="Lee C.-M."/>
            <person name="Sim J.-S."/>
            <person name="Jeong J.-T."/>
            <person name="Choi B.-S."/>
            <person name="Jung M."/>
            <person name="Ginzburg D."/>
            <person name="Zhao K."/>
            <person name="Won S.Y."/>
            <person name="Oh T.-J."/>
            <person name="Yu Y."/>
            <person name="Kim N.-H."/>
            <person name="Lee O.R."/>
            <person name="Lee T.-H."/>
            <person name="Bashyal P."/>
            <person name="Kim T.-S."/>
            <person name="Lee W.-H."/>
            <person name="Kawkins C."/>
            <person name="Kim C.-K."/>
            <person name="Kim J.S."/>
            <person name="Ahn B.O."/>
            <person name="Rhee S.Y."/>
            <person name="Sohng J.K."/>
        </authorList>
    </citation>
    <scope>NUCLEOTIDE SEQUENCE</scope>
    <source>
        <tissue evidence="2">Leaf</tissue>
    </source>
</reference>
<comment type="caution">
    <text evidence="2">The sequence shown here is derived from an EMBL/GenBank/DDBJ whole genome shotgun (WGS) entry which is preliminary data.</text>
</comment>
<proteinExistence type="predicted"/>
<evidence type="ECO:0000313" key="3">
    <source>
        <dbReference type="Proteomes" id="UP000634136"/>
    </source>
</evidence>
<evidence type="ECO:0000313" key="2">
    <source>
        <dbReference type="EMBL" id="KAF7826444.1"/>
    </source>
</evidence>
<keyword evidence="3" id="KW-1185">Reference proteome</keyword>
<evidence type="ECO:0000256" key="1">
    <source>
        <dbReference type="SAM" id="MobiDB-lite"/>
    </source>
</evidence>
<feature type="region of interest" description="Disordered" evidence="1">
    <location>
        <begin position="1"/>
        <end position="22"/>
    </location>
</feature>
<accession>A0A834WQY5</accession>
<sequence>MSGLGPGRSLLSPIGGLGWPSE</sequence>
<dbReference type="AlphaFoldDB" id="A0A834WQY5"/>
<dbReference type="Proteomes" id="UP000634136">
    <property type="component" value="Unassembled WGS sequence"/>
</dbReference>
<name>A0A834WQY5_9FABA</name>
<dbReference type="EMBL" id="JAAIUW010000006">
    <property type="protein sequence ID" value="KAF7826444.1"/>
    <property type="molecule type" value="Genomic_DNA"/>
</dbReference>